<keyword evidence="3" id="KW-0807">Transducer</keyword>
<feature type="transmembrane region" description="Helical" evidence="5">
    <location>
        <begin position="134"/>
        <end position="158"/>
    </location>
</feature>
<feature type="transmembrane region" description="Helical" evidence="5">
    <location>
        <begin position="43"/>
        <end position="66"/>
    </location>
</feature>
<evidence type="ECO:0000256" key="1">
    <source>
        <dbReference type="ARBA" id="ARBA00022500"/>
    </source>
</evidence>
<evidence type="ECO:0000313" key="9">
    <source>
        <dbReference type="Proteomes" id="UP000298058"/>
    </source>
</evidence>
<dbReference type="GO" id="GO:0007165">
    <property type="term" value="P:signal transduction"/>
    <property type="evidence" value="ECO:0007669"/>
    <property type="project" value="UniProtKB-KW"/>
</dbReference>
<evidence type="ECO:0000313" key="8">
    <source>
        <dbReference type="EMBL" id="TGN19265.1"/>
    </source>
</evidence>
<dbReference type="PROSITE" id="PS50192">
    <property type="entry name" value="T_SNARE"/>
    <property type="match status" value="1"/>
</dbReference>
<feature type="domain" description="Methyl-accepting transducer" evidence="6">
    <location>
        <begin position="226"/>
        <end position="490"/>
    </location>
</feature>
<evidence type="ECO:0000256" key="4">
    <source>
        <dbReference type="SAM" id="Coils"/>
    </source>
</evidence>
<dbReference type="InterPro" id="IPR000727">
    <property type="entry name" value="T_SNARE_dom"/>
</dbReference>
<sequence length="518" mass="57083">MNSSKQRRNDKTMGASIINRIRLTLGIFFLLSVSVSYRSYTPLVWFLNMTVILSFIGFSILQRYLLAKTEKGNKFAPVFLFTDVTLVMCLMTGNMQVGLENAAGAIKQGVSYIVLYFFIMYSGFLFSRKITLGLGFYAAAAYTSVLIMAKIKGVNFVLKNNESWLITNISVQGETIKVLFLIAGSFISGSVINLLNHMKEDAEEKTKEAVHHATDAEAKKGSMEKTAGQLLHTSESLRTFGDELNSQVQTQAASIEEISASLTELSSNTENSAALVDTQNSKISELIHESDTLESILKQVMEDTDKITKQVETSSTYSRQVTTSVVELKDTMENVKVSFQKVEEVNQIMKEIADRTNLLALNASIEAARAGEYGRGFAVVAQEVGKLAESSAQNASIISKTIETSRSALRSGNTAAEDVTAKVSFQEKELSDIFTNTNVLKKKVTDQNELNSRMIDALRELGNISSQLSIVANEQKIGNEEVTKAIQVIEQAIQLVAENSKELQEQIEKLTKEADSLL</sequence>
<evidence type="ECO:0000259" key="7">
    <source>
        <dbReference type="PROSITE" id="PS50192"/>
    </source>
</evidence>
<dbReference type="OrthoDB" id="354666at2"/>
<dbReference type="GO" id="GO:0005886">
    <property type="term" value="C:plasma membrane"/>
    <property type="evidence" value="ECO:0007669"/>
    <property type="project" value="TreeGrafter"/>
</dbReference>
<keyword evidence="5" id="KW-0812">Transmembrane</keyword>
<dbReference type="PANTHER" id="PTHR43531:SF11">
    <property type="entry name" value="METHYL-ACCEPTING CHEMOTAXIS PROTEIN 3"/>
    <property type="match status" value="1"/>
</dbReference>
<dbReference type="Gene3D" id="1.10.287.950">
    <property type="entry name" value="Methyl-accepting chemotaxis protein"/>
    <property type="match status" value="1"/>
</dbReference>
<gene>
    <name evidence="8" type="ORF">EHS15_10145</name>
</gene>
<organism evidence="8 9">
    <name type="scientific">Leptospira idonii</name>
    <dbReference type="NCBI Taxonomy" id="1193500"/>
    <lineage>
        <taxon>Bacteria</taxon>
        <taxon>Pseudomonadati</taxon>
        <taxon>Spirochaetota</taxon>
        <taxon>Spirochaetia</taxon>
        <taxon>Leptospirales</taxon>
        <taxon>Leptospiraceae</taxon>
        <taxon>Leptospira</taxon>
    </lineage>
</organism>
<dbReference type="PROSITE" id="PS50111">
    <property type="entry name" value="CHEMOTAXIS_TRANSDUC_2"/>
    <property type="match status" value="1"/>
</dbReference>
<dbReference type="Pfam" id="PF00015">
    <property type="entry name" value="MCPsignal"/>
    <property type="match status" value="1"/>
</dbReference>
<proteinExistence type="inferred from homology"/>
<comment type="caution">
    <text evidence="8">The sequence shown here is derived from an EMBL/GenBank/DDBJ whole genome shotgun (WGS) entry which is preliminary data.</text>
</comment>
<evidence type="ECO:0000256" key="5">
    <source>
        <dbReference type="SAM" id="Phobius"/>
    </source>
</evidence>
<evidence type="ECO:0000256" key="2">
    <source>
        <dbReference type="ARBA" id="ARBA00029447"/>
    </source>
</evidence>
<feature type="domain" description="T-SNARE coiled-coil homology" evidence="7">
    <location>
        <begin position="245"/>
        <end position="307"/>
    </location>
</feature>
<keyword evidence="5" id="KW-0472">Membrane</keyword>
<dbReference type="InterPro" id="IPR004089">
    <property type="entry name" value="MCPsignal_dom"/>
</dbReference>
<keyword evidence="5" id="KW-1133">Transmembrane helix</keyword>
<dbReference type="PRINTS" id="PR00260">
    <property type="entry name" value="CHEMTRNSDUCR"/>
</dbReference>
<dbReference type="GO" id="GO:0006935">
    <property type="term" value="P:chemotaxis"/>
    <property type="evidence" value="ECO:0007669"/>
    <property type="project" value="UniProtKB-KW"/>
</dbReference>
<feature type="transmembrane region" description="Helical" evidence="5">
    <location>
        <begin position="78"/>
        <end position="97"/>
    </location>
</feature>
<dbReference type="SMART" id="SM00283">
    <property type="entry name" value="MA"/>
    <property type="match status" value="1"/>
</dbReference>
<feature type="transmembrane region" description="Helical" evidence="5">
    <location>
        <begin position="21"/>
        <end position="37"/>
    </location>
</feature>
<reference evidence="8" key="1">
    <citation type="journal article" date="2019" name="PLoS Negl. Trop. Dis.">
        <title>Revisiting the worldwide diversity of Leptospira species in the environment.</title>
        <authorList>
            <person name="Vincent A.T."/>
            <person name="Schiettekatte O."/>
            <person name="Bourhy P."/>
            <person name="Veyrier F.J."/>
            <person name="Picardeau M."/>
        </authorList>
    </citation>
    <scope>NUCLEOTIDE SEQUENCE [LARGE SCALE GENOMIC DNA]</scope>
    <source>
        <strain evidence="8">201300427</strain>
    </source>
</reference>
<dbReference type="SUPFAM" id="SSF58104">
    <property type="entry name" value="Methyl-accepting chemotaxis protein (MCP) signaling domain"/>
    <property type="match status" value="1"/>
</dbReference>
<dbReference type="InterPro" id="IPR004090">
    <property type="entry name" value="Chemotax_Me-accpt_rcpt"/>
</dbReference>
<evidence type="ECO:0000259" key="6">
    <source>
        <dbReference type="PROSITE" id="PS50111"/>
    </source>
</evidence>
<accession>A0A4R9M0F3</accession>
<dbReference type="GO" id="GO:0004888">
    <property type="term" value="F:transmembrane signaling receptor activity"/>
    <property type="evidence" value="ECO:0007669"/>
    <property type="project" value="InterPro"/>
</dbReference>
<dbReference type="PANTHER" id="PTHR43531">
    <property type="entry name" value="PROTEIN ICFG"/>
    <property type="match status" value="1"/>
</dbReference>
<dbReference type="AlphaFoldDB" id="A0A4R9M0F3"/>
<keyword evidence="9" id="KW-1185">Reference proteome</keyword>
<feature type="coiled-coil region" evidence="4">
    <location>
        <begin position="486"/>
        <end position="513"/>
    </location>
</feature>
<feature type="transmembrane region" description="Helical" evidence="5">
    <location>
        <begin position="109"/>
        <end position="127"/>
    </location>
</feature>
<dbReference type="EMBL" id="RQHW01000033">
    <property type="protein sequence ID" value="TGN19265.1"/>
    <property type="molecule type" value="Genomic_DNA"/>
</dbReference>
<comment type="similarity">
    <text evidence="2">Belongs to the methyl-accepting chemotaxis (MCP) protein family.</text>
</comment>
<dbReference type="InterPro" id="IPR051310">
    <property type="entry name" value="MCP_chemotaxis"/>
</dbReference>
<keyword evidence="1" id="KW-0145">Chemotaxis</keyword>
<dbReference type="RefSeq" id="WP_135760449.1">
    <property type="nucleotide sequence ID" value="NZ_RQHW01000033.1"/>
</dbReference>
<protein>
    <submittedName>
        <fullName evidence="8">Methyl-accepting chemotaxis protein</fullName>
    </submittedName>
</protein>
<keyword evidence="4" id="KW-0175">Coiled coil</keyword>
<name>A0A4R9M0F3_9LEPT</name>
<dbReference type="Proteomes" id="UP000298058">
    <property type="component" value="Unassembled WGS sequence"/>
</dbReference>
<evidence type="ECO:0000256" key="3">
    <source>
        <dbReference type="PROSITE-ProRule" id="PRU00284"/>
    </source>
</evidence>